<evidence type="ECO:0000313" key="5">
    <source>
        <dbReference type="EMBL" id="KAF6038793.1"/>
    </source>
</evidence>
<name>A0A7J7KKJ5_BUGNE</name>
<dbReference type="GO" id="GO:0005516">
    <property type="term" value="F:calmodulin binding"/>
    <property type="evidence" value="ECO:0007669"/>
    <property type="project" value="UniProtKB-KW"/>
</dbReference>
<dbReference type="PANTHER" id="PTHR22706:SF1">
    <property type="entry name" value="ASSEMBLY FACTOR FOR SPINDLE MICROTUBULES"/>
    <property type="match status" value="1"/>
</dbReference>
<feature type="repeat" description="ARM" evidence="4">
    <location>
        <begin position="48"/>
        <end position="91"/>
    </location>
</feature>
<dbReference type="GO" id="GO:0051295">
    <property type="term" value="P:establishment of meiotic spindle localization"/>
    <property type="evidence" value="ECO:0007669"/>
    <property type="project" value="TreeGrafter"/>
</dbReference>
<keyword evidence="2" id="KW-0963">Cytoplasm</keyword>
<evidence type="ECO:0000313" key="6">
    <source>
        <dbReference type="Proteomes" id="UP000593567"/>
    </source>
</evidence>
<dbReference type="AlphaFoldDB" id="A0A7J7KKJ5"/>
<dbReference type="GO" id="GO:0005737">
    <property type="term" value="C:cytoplasm"/>
    <property type="evidence" value="ECO:0007669"/>
    <property type="project" value="UniProtKB-SubCell"/>
</dbReference>
<sequence>MTLLQRNQKALQFILKYSLIGKILEALRHLIVTTRYSGKCRSSMVESGALLELVKLMVSCNRSEPHKEILQLTLEVINNLAQDPNTAEKVISTEYLMRAVLQLMCIYVSTGPLVFQTACTAFHSFAAHDRILELLCNEDGFIEELSCLKEKAVRNYMMAQKAKSKKAKTLFIVQESICSLMECFPSSSE</sequence>
<evidence type="ECO:0000256" key="3">
    <source>
        <dbReference type="ARBA" id="ARBA00022860"/>
    </source>
</evidence>
<keyword evidence="6" id="KW-1185">Reference proteome</keyword>
<accession>A0A7J7KKJ5</accession>
<keyword evidence="3" id="KW-0112">Calmodulin-binding</keyword>
<evidence type="ECO:0000256" key="1">
    <source>
        <dbReference type="ARBA" id="ARBA00004496"/>
    </source>
</evidence>
<protein>
    <submittedName>
        <fullName evidence="5">ASPM</fullName>
    </submittedName>
</protein>
<dbReference type="InterPro" id="IPR000225">
    <property type="entry name" value="Armadillo"/>
</dbReference>
<dbReference type="GO" id="GO:0007051">
    <property type="term" value="P:spindle organization"/>
    <property type="evidence" value="ECO:0007669"/>
    <property type="project" value="TreeGrafter"/>
</dbReference>
<dbReference type="GO" id="GO:0000278">
    <property type="term" value="P:mitotic cell cycle"/>
    <property type="evidence" value="ECO:0007669"/>
    <property type="project" value="TreeGrafter"/>
</dbReference>
<dbReference type="Gene3D" id="1.25.10.10">
    <property type="entry name" value="Leucine-rich Repeat Variant"/>
    <property type="match status" value="1"/>
</dbReference>
<dbReference type="Proteomes" id="UP000593567">
    <property type="component" value="Unassembled WGS sequence"/>
</dbReference>
<gene>
    <name evidence="5" type="ORF">EB796_002899</name>
</gene>
<dbReference type="EMBL" id="VXIV02000351">
    <property type="protein sequence ID" value="KAF6038793.1"/>
    <property type="molecule type" value="Genomic_DNA"/>
</dbReference>
<comment type="subcellular location">
    <subcellularLocation>
        <location evidence="1">Cytoplasm</location>
    </subcellularLocation>
</comment>
<dbReference type="OrthoDB" id="2148418at2759"/>
<dbReference type="PROSITE" id="PS50176">
    <property type="entry name" value="ARM_REPEAT"/>
    <property type="match status" value="1"/>
</dbReference>
<dbReference type="InterPro" id="IPR011989">
    <property type="entry name" value="ARM-like"/>
</dbReference>
<evidence type="ECO:0000256" key="2">
    <source>
        <dbReference type="ARBA" id="ARBA00022490"/>
    </source>
</evidence>
<dbReference type="InterPro" id="IPR051185">
    <property type="entry name" value="ASPM"/>
</dbReference>
<organism evidence="5 6">
    <name type="scientific">Bugula neritina</name>
    <name type="common">Brown bryozoan</name>
    <name type="synonym">Sertularia neritina</name>
    <dbReference type="NCBI Taxonomy" id="10212"/>
    <lineage>
        <taxon>Eukaryota</taxon>
        <taxon>Metazoa</taxon>
        <taxon>Spiralia</taxon>
        <taxon>Lophotrochozoa</taxon>
        <taxon>Bryozoa</taxon>
        <taxon>Gymnolaemata</taxon>
        <taxon>Cheilostomatida</taxon>
        <taxon>Flustrina</taxon>
        <taxon>Buguloidea</taxon>
        <taxon>Bugulidae</taxon>
        <taxon>Bugula</taxon>
    </lineage>
</organism>
<evidence type="ECO:0000256" key="4">
    <source>
        <dbReference type="PROSITE-ProRule" id="PRU00259"/>
    </source>
</evidence>
<dbReference type="SUPFAM" id="SSF48371">
    <property type="entry name" value="ARM repeat"/>
    <property type="match status" value="1"/>
</dbReference>
<dbReference type="GO" id="GO:0000922">
    <property type="term" value="C:spindle pole"/>
    <property type="evidence" value="ECO:0007669"/>
    <property type="project" value="TreeGrafter"/>
</dbReference>
<dbReference type="InterPro" id="IPR016024">
    <property type="entry name" value="ARM-type_fold"/>
</dbReference>
<proteinExistence type="predicted"/>
<dbReference type="PANTHER" id="PTHR22706">
    <property type="entry name" value="ASSEMBLY FACTOR FOR SPINDLE MICROTUBULES"/>
    <property type="match status" value="1"/>
</dbReference>
<reference evidence="5" key="1">
    <citation type="submission" date="2020-06" db="EMBL/GenBank/DDBJ databases">
        <title>Draft genome of Bugula neritina, a colonial animal packing powerful symbionts and potential medicines.</title>
        <authorList>
            <person name="Rayko M."/>
        </authorList>
    </citation>
    <scope>NUCLEOTIDE SEQUENCE [LARGE SCALE GENOMIC DNA]</scope>
    <source>
        <strain evidence="5">Kwan_BN1</strain>
    </source>
</reference>
<comment type="caution">
    <text evidence="5">The sequence shown here is derived from an EMBL/GenBank/DDBJ whole genome shotgun (WGS) entry which is preliminary data.</text>
</comment>